<evidence type="ECO:0000256" key="2">
    <source>
        <dbReference type="ARBA" id="ARBA00023125"/>
    </source>
</evidence>
<dbReference type="RefSeq" id="WP_407882997.1">
    <property type="nucleotide sequence ID" value="NZ_BQXO01000002.1"/>
</dbReference>
<dbReference type="InterPro" id="IPR052067">
    <property type="entry name" value="Metal_resp_HTH_trans_reg"/>
</dbReference>
<evidence type="ECO:0000313" key="6">
    <source>
        <dbReference type="Proteomes" id="UP001628078"/>
    </source>
</evidence>
<dbReference type="PANTHER" id="PTHR35790">
    <property type="entry name" value="HTH-TYPE TRANSCRIPTIONAL REGULATOR PCHR"/>
    <property type="match status" value="1"/>
</dbReference>
<feature type="domain" description="HTH marR-type" evidence="4">
    <location>
        <begin position="28"/>
        <end position="177"/>
    </location>
</feature>
<keyword evidence="6" id="KW-1185">Reference proteome</keyword>
<reference evidence="5 6" key="1">
    <citation type="submission" date="2022-03" db="EMBL/GenBank/DDBJ databases">
        <title>Draft genome sequence of Furfurilactobacillus curtus JCM 31185.</title>
        <authorList>
            <person name="Suzuki S."/>
            <person name="Endo A."/>
            <person name="Kajikawa A."/>
        </authorList>
    </citation>
    <scope>NUCLEOTIDE SEQUENCE [LARGE SCALE GENOMIC DNA]</scope>
    <source>
        <strain evidence="5 6">JCM 31185</strain>
    </source>
</reference>
<dbReference type="InterPro" id="IPR000835">
    <property type="entry name" value="HTH_MarR-typ"/>
</dbReference>
<dbReference type="InterPro" id="IPR036388">
    <property type="entry name" value="WH-like_DNA-bd_sf"/>
</dbReference>
<dbReference type="PROSITE" id="PS50995">
    <property type="entry name" value="HTH_MARR_2"/>
    <property type="match status" value="1"/>
</dbReference>
<evidence type="ECO:0000313" key="5">
    <source>
        <dbReference type="EMBL" id="GKT05614.1"/>
    </source>
</evidence>
<evidence type="ECO:0000256" key="1">
    <source>
        <dbReference type="ARBA" id="ARBA00023015"/>
    </source>
</evidence>
<dbReference type="SMART" id="SM00347">
    <property type="entry name" value="HTH_MARR"/>
    <property type="match status" value="1"/>
</dbReference>
<organism evidence="5 6">
    <name type="scientific">Furfurilactobacillus curtus</name>
    <dbReference type="NCBI Taxonomy" id="1746200"/>
    <lineage>
        <taxon>Bacteria</taxon>
        <taxon>Bacillati</taxon>
        <taxon>Bacillota</taxon>
        <taxon>Bacilli</taxon>
        <taxon>Lactobacillales</taxon>
        <taxon>Lactobacillaceae</taxon>
        <taxon>Furfurilactobacillus</taxon>
    </lineage>
</organism>
<keyword evidence="1" id="KW-0805">Transcription regulation</keyword>
<proteinExistence type="predicted"/>
<dbReference type="EMBL" id="BQXO01000002">
    <property type="protein sequence ID" value="GKT05614.1"/>
    <property type="molecule type" value="Genomic_DNA"/>
</dbReference>
<accession>A0ABQ5JPU4</accession>
<dbReference type="InterPro" id="IPR036390">
    <property type="entry name" value="WH_DNA-bd_sf"/>
</dbReference>
<dbReference type="PANTHER" id="PTHR35790:SF4">
    <property type="entry name" value="HTH-TYPE TRANSCRIPTIONAL REGULATOR PCHR"/>
    <property type="match status" value="1"/>
</dbReference>
<gene>
    <name evidence="5" type="ORF">JCM31185_09020</name>
</gene>
<dbReference type="Gene3D" id="1.10.10.10">
    <property type="entry name" value="Winged helix-like DNA-binding domain superfamily/Winged helix DNA-binding domain"/>
    <property type="match status" value="1"/>
</dbReference>
<keyword evidence="2" id="KW-0238">DNA-binding</keyword>
<protein>
    <recommendedName>
        <fullName evidence="4">HTH marR-type domain-containing protein</fullName>
    </recommendedName>
</protein>
<evidence type="ECO:0000259" key="4">
    <source>
        <dbReference type="PROSITE" id="PS50995"/>
    </source>
</evidence>
<sequence>MAQDQSKSQELNDLYSQLISFETARQPFDQRFKQVIDMHRAHGHHGDFPFDSHDMHNWQHWSEHFNHHFREPVRNVLSTIQKNPGINARTISGKLNLLPGTLSKYLKALIGRHLVKEETNPDNRREKFYYLTDNGEWLLALVQGAQSDDQQAKIAVFDEFNGDEQAVIIRFLLAMRHRNDD</sequence>
<dbReference type="Proteomes" id="UP001628078">
    <property type="component" value="Unassembled WGS sequence"/>
</dbReference>
<dbReference type="SUPFAM" id="SSF46785">
    <property type="entry name" value="Winged helix' DNA-binding domain"/>
    <property type="match status" value="1"/>
</dbReference>
<name>A0ABQ5JPU4_9LACO</name>
<comment type="caution">
    <text evidence="5">The sequence shown here is derived from an EMBL/GenBank/DDBJ whole genome shotgun (WGS) entry which is preliminary data.</text>
</comment>
<dbReference type="Pfam" id="PF13463">
    <property type="entry name" value="HTH_27"/>
    <property type="match status" value="1"/>
</dbReference>
<keyword evidence="3" id="KW-0804">Transcription</keyword>
<evidence type="ECO:0000256" key="3">
    <source>
        <dbReference type="ARBA" id="ARBA00023163"/>
    </source>
</evidence>